<sequence>METIPKSNCVKVGFVQKPHGIHGELVIRFEEQYYETLEECPTLFLEIDNLLVPFFISEEGLRFKSGEAVITNLEWIDTDKKAKAICGLSVFVNQDDIIEFEDELNTNELVGYRLFDETLGLIGEITEVNDFSGNLLLSVVYQGKEAMIPLNEDLIVRLNEDLREIELQIPEGLFNLDDE</sequence>
<evidence type="ECO:0000256" key="4">
    <source>
        <dbReference type="ARBA" id="ARBA00023186"/>
    </source>
</evidence>
<dbReference type="AlphaFoldDB" id="A0A5K7SAR5"/>
<evidence type="ECO:0000256" key="2">
    <source>
        <dbReference type="ARBA" id="ARBA00022517"/>
    </source>
</evidence>
<dbReference type="Gene3D" id="2.30.30.240">
    <property type="entry name" value="PRC-barrel domain"/>
    <property type="match status" value="1"/>
</dbReference>
<comment type="similarity">
    <text evidence="5">Belongs to the RimM family.</text>
</comment>
<dbReference type="PANTHER" id="PTHR33692:SF1">
    <property type="entry name" value="RIBOSOME MATURATION FACTOR RIMM"/>
    <property type="match status" value="1"/>
</dbReference>
<evidence type="ECO:0000313" key="9">
    <source>
        <dbReference type="Proteomes" id="UP001193389"/>
    </source>
</evidence>
<dbReference type="Pfam" id="PF01782">
    <property type="entry name" value="RimM"/>
    <property type="match status" value="1"/>
</dbReference>
<evidence type="ECO:0000259" key="6">
    <source>
        <dbReference type="Pfam" id="PF01782"/>
    </source>
</evidence>
<comment type="function">
    <text evidence="5">An accessory protein needed during the final step in the assembly of 30S ribosomal subunit, possibly for assembly of the head region. Essential for efficient processing of 16S rRNA. May be needed both before and after RbfA during the maturation of 16S rRNA. It has affinity for free ribosomal 30S subunits but not for 70S ribosomes.</text>
</comment>
<dbReference type="HAMAP" id="MF_00014">
    <property type="entry name" value="Ribosome_mat_RimM"/>
    <property type="match status" value="1"/>
</dbReference>
<dbReference type="InterPro" id="IPR056792">
    <property type="entry name" value="PRC_RimM"/>
</dbReference>
<protein>
    <recommendedName>
        <fullName evidence="5">Ribosome maturation factor RimM</fullName>
    </recommendedName>
</protein>
<gene>
    <name evidence="5" type="primary">rimM</name>
    <name evidence="8" type="ORF">AQPE_2823</name>
</gene>
<dbReference type="InterPro" id="IPR011961">
    <property type="entry name" value="RimM"/>
</dbReference>
<evidence type="ECO:0000256" key="1">
    <source>
        <dbReference type="ARBA" id="ARBA00022490"/>
    </source>
</evidence>
<feature type="domain" description="Ribosome maturation factor RimM PRC barrel" evidence="7">
    <location>
        <begin position="107"/>
        <end position="173"/>
    </location>
</feature>
<evidence type="ECO:0000313" key="8">
    <source>
        <dbReference type="EMBL" id="BBE18660.1"/>
    </source>
</evidence>
<dbReference type="InterPro" id="IPR002676">
    <property type="entry name" value="RimM_N"/>
</dbReference>
<accession>A0A5K7SAR5</accession>
<dbReference type="Gene3D" id="2.40.30.60">
    <property type="entry name" value="RimM"/>
    <property type="match status" value="1"/>
</dbReference>
<dbReference type="Proteomes" id="UP001193389">
    <property type="component" value="Chromosome"/>
</dbReference>
<dbReference type="InterPro" id="IPR011033">
    <property type="entry name" value="PRC_barrel-like_sf"/>
</dbReference>
<evidence type="ECO:0000256" key="5">
    <source>
        <dbReference type="HAMAP-Rule" id="MF_00014"/>
    </source>
</evidence>
<name>A0A5K7SAR5_9BACT</name>
<reference evidence="8" key="1">
    <citation type="journal article" date="2020" name="Int. J. Syst. Evol. Microbiol.">
        <title>Aquipluma nitroreducens gen. nov. sp. nov., a novel facultatively anaerobic bacterium isolated from a freshwater lake.</title>
        <authorList>
            <person name="Watanabe M."/>
            <person name="Kojima H."/>
            <person name="Fukui M."/>
        </authorList>
    </citation>
    <scope>NUCLEOTIDE SEQUENCE</scope>
    <source>
        <strain evidence="8">MeG22</strain>
    </source>
</reference>
<dbReference type="InterPro" id="IPR009000">
    <property type="entry name" value="Transl_B-barrel_sf"/>
</dbReference>
<keyword evidence="2 5" id="KW-0690">Ribosome biogenesis</keyword>
<dbReference type="SUPFAM" id="SSF50447">
    <property type="entry name" value="Translation proteins"/>
    <property type="match status" value="1"/>
</dbReference>
<dbReference type="GO" id="GO:0005737">
    <property type="term" value="C:cytoplasm"/>
    <property type="evidence" value="ECO:0007669"/>
    <property type="project" value="UniProtKB-SubCell"/>
</dbReference>
<dbReference type="GO" id="GO:0006364">
    <property type="term" value="P:rRNA processing"/>
    <property type="evidence" value="ECO:0007669"/>
    <property type="project" value="UniProtKB-UniRule"/>
</dbReference>
<keyword evidence="3 5" id="KW-0698">rRNA processing</keyword>
<dbReference type="EMBL" id="AP018694">
    <property type="protein sequence ID" value="BBE18660.1"/>
    <property type="molecule type" value="Genomic_DNA"/>
</dbReference>
<proteinExistence type="inferred from homology"/>
<dbReference type="GO" id="GO:0043022">
    <property type="term" value="F:ribosome binding"/>
    <property type="evidence" value="ECO:0007669"/>
    <property type="project" value="InterPro"/>
</dbReference>
<evidence type="ECO:0000259" key="7">
    <source>
        <dbReference type="Pfam" id="PF24986"/>
    </source>
</evidence>
<keyword evidence="1 5" id="KW-0963">Cytoplasm</keyword>
<dbReference type="SUPFAM" id="SSF50346">
    <property type="entry name" value="PRC-barrel domain"/>
    <property type="match status" value="1"/>
</dbReference>
<comment type="domain">
    <text evidence="5">The PRC barrel domain binds ribosomal protein uS19.</text>
</comment>
<comment type="subunit">
    <text evidence="5">Binds ribosomal protein uS19.</text>
</comment>
<comment type="subcellular location">
    <subcellularLocation>
        <location evidence="5">Cytoplasm</location>
    </subcellularLocation>
</comment>
<dbReference type="PANTHER" id="PTHR33692">
    <property type="entry name" value="RIBOSOME MATURATION FACTOR RIMM"/>
    <property type="match status" value="1"/>
</dbReference>
<evidence type="ECO:0000256" key="3">
    <source>
        <dbReference type="ARBA" id="ARBA00022552"/>
    </source>
</evidence>
<dbReference type="GO" id="GO:0042274">
    <property type="term" value="P:ribosomal small subunit biogenesis"/>
    <property type="evidence" value="ECO:0007669"/>
    <property type="project" value="UniProtKB-UniRule"/>
</dbReference>
<dbReference type="InterPro" id="IPR036976">
    <property type="entry name" value="RimM_N_sf"/>
</dbReference>
<organism evidence="8 9">
    <name type="scientific">Aquipluma nitroreducens</name>
    <dbReference type="NCBI Taxonomy" id="2010828"/>
    <lineage>
        <taxon>Bacteria</taxon>
        <taxon>Pseudomonadati</taxon>
        <taxon>Bacteroidota</taxon>
        <taxon>Bacteroidia</taxon>
        <taxon>Marinilabiliales</taxon>
        <taxon>Prolixibacteraceae</taxon>
        <taxon>Aquipluma</taxon>
    </lineage>
</organism>
<feature type="domain" description="RimM N-terminal" evidence="6">
    <location>
        <begin position="12"/>
        <end position="95"/>
    </location>
</feature>
<dbReference type="Pfam" id="PF24986">
    <property type="entry name" value="PRC_RimM"/>
    <property type="match status" value="1"/>
</dbReference>
<dbReference type="GO" id="GO:0005840">
    <property type="term" value="C:ribosome"/>
    <property type="evidence" value="ECO:0007669"/>
    <property type="project" value="InterPro"/>
</dbReference>
<keyword evidence="4 5" id="KW-0143">Chaperone</keyword>
<dbReference type="RefSeq" id="WP_318346976.1">
    <property type="nucleotide sequence ID" value="NZ_AP018694.1"/>
</dbReference>
<keyword evidence="9" id="KW-1185">Reference proteome</keyword>
<dbReference type="KEGG" id="anf:AQPE_2823"/>